<comment type="caution">
    <text evidence="3">The sequence shown here is derived from an EMBL/GenBank/DDBJ whole genome shotgun (WGS) entry which is preliminary data.</text>
</comment>
<evidence type="ECO:0000313" key="4">
    <source>
        <dbReference type="Proteomes" id="UP000563898"/>
    </source>
</evidence>
<feature type="chain" id="PRO_5038810064" evidence="2">
    <location>
        <begin position="27"/>
        <end position="123"/>
    </location>
</feature>
<gene>
    <name evidence="3" type="ORF">HGA05_25945</name>
</gene>
<dbReference type="RefSeq" id="WP_006372069.1">
    <property type="nucleotide sequence ID" value="NZ_CP073075.1"/>
</dbReference>
<protein>
    <submittedName>
        <fullName evidence="3">DUF3761 domain-containing protein</fullName>
    </submittedName>
</protein>
<dbReference type="Proteomes" id="UP000563898">
    <property type="component" value="Unassembled WGS sequence"/>
</dbReference>
<name>A0A846WVD2_9ACTN</name>
<accession>A0A846WVD2</accession>
<evidence type="ECO:0000313" key="3">
    <source>
        <dbReference type="EMBL" id="NKY05007.1"/>
    </source>
</evidence>
<sequence length="123" mass="12180">MQNRNSIRRALAGATAAIALTLGVLAGPALVSDLGAAHAQTLPGASQAKATSCKSGYYRNSNGRCVHVPDGNSGGATFRCKDGTYSHAQHRQGACSRHGGIAGPANSGDGNGNGSLGALFGSS</sequence>
<dbReference type="AlphaFoldDB" id="A0A846WVD2"/>
<organism evidence="3 4">
    <name type="scientific">Gordonia polyisoprenivorans</name>
    <dbReference type="NCBI Taxonomy" id="84595"/>
    <lineage>
        <taxon>Bacteria</taxon>
        <taxon>Bacillati</taxon>
        <taxon>Actinomycetota</taxon>
        <taxon>Actinomycetes</taxon>
        <taxon>Mycobacteriales</taxon>
        <taxon>Gordoniaceae</taxon>
        <taxon>Gordonia</taxon>
    </lineage>
</organism>
<feature type="region of interest" description="Disordered" evidence="1">
    <location>
        <begin position="91"/>
        <end position="123"/>
    </location>
</feature>
<dbReference type="InterPro" id="IPR022236">
    <property type="entry name" value="DUF3761"/>
</dbReference>
<evidence type="ECO:0000256" key="2">
    <source>
        <dbReference type="SAM" id="SignalP"/>
    </source>
</evidence>
<reference evidence="3 4" key="1">
    <citation type="submission" date="2020-04" db="EMBL/GenBank/DDBJ databases">
        <title>MicrobeNet Type strains.</title>
        <authorList>
            <person name="Nicholson A.C."/>
        </authorList>
    </citation>
    <scope>NUCLEOTIDE SEQUENCE [LARGE SCALE GENOMIC DNA]</scope>
    <source>
        <strain evidence="3 4">ATCC BAA-14</strain>
    </source>
</reference>
<feature type="signal peptide" evidence="2">
    <location>
        <begin position="1"/>
        <end position="26"/>
    </location>
</feature>
<evidence type="ECO:0000256" key="1">
    <source>
        <dbReference type="SAM" id="MobiDB-lite"/>
    </source>
</evidence>
<keyword evidence="2" id="KW-0732">Signal</keyword>
<dbReference type="EMBL" id="JAAXPC010000026">
    <property type="protein sequence ID" value="NKY05007.1"/>
    <property type="molecule type" value="Genomic_DNA"/>
</dbReference>
<proteinExistence type="predicted"/>
<dbReference type="Pfam" id="PF12587">
    <property type="entry name" value="DUF3761"/>
    <property type="match status" value="1"/>
</dbReference>